<accession>A0AAE5WSZ2</accession>
<dbReference type="PANTHER" id="PTHR43537">
    <property type="entry name" value="TRANSCRIPTIONAL REGULATOR, GNTR FAMILY"/>
    <property type="match status" value="1"/>
</dbReference>
<keyword evidence="2" id="KW-0805">Transcription regulation</keyword>
<dbReference type="SUPFAM" id="SSF48008">
    <property type="entry name" value="GntR ligand-binding domain-like"/>
    <property type="match status" value="1"/>
</dbReference>
<keyword evidence="3" id="KW-0238">DNA-binding</keyword>
<dbReference type="Proteomes" id="UP000220927">
    <property type="component" value="Plasmid pRapFH23b"/>
</dbReference>
<feature type="domain" description="GntR C-terminal" evidence="5">
    <location>
        <begin position="19"/>
        <end position="146"/>
    </location>
</feature>
<dbReference type="KEGG" id="rad:CO657_25655"/>
<protein>
    <submittedName>
        <fullName evidence="6">FadR family transcriptional regulator</fullName>
    </submittedName>
</protein>
<geneLocation type="plasmid" evidence="7">
    <name>prapfh23b</name>
</geneLocation>
<reference evidence="6 7" key="1">
    <citation type="submission" date="2019-01" db="EMBL/GenBank/DDBJ databases">
        <title>Genomic insights into the origins and evolution of symbiotic genes in the Phaseolus vulgaris microsymbionts.</title>
        <authorList>
            <person name="Tong W."/>
        </authorList>
    </citation>
    <scope>NUCLEOTIDE SEQUENCE [LARGE SCALE GENOMIC DNA]</scope>
    <source>
        <strain evidence="6 7">FH23</strain>
        <plasmid evidence="7">prapfh23b</plasmid>
    </source>
</reference>
<organism evidence="6 7">
    <name type="scientific">Rhizobium acidisoli</name>
    <dbReference type="NCBI Taxonomy" id="1538158"/>
    <lineage>
        <taxon>Bacteria</taxon>
        <taxon>Pseudomonadati</taxon>
        <taxon>Pseudomonadota</taxon>
        <taxon>Alphaproteobacteria</taxon>
        <taxon>Hyphomicrobiales</taxon>
        <taxon>Rhizobiaceae</taxon>
        <taxon>Rhizobium/Agrobacterium group</taxon>
        <taxon>Rhizobium</taxon>
    </lineage>
</organism>
<dbReference type="InterPro" id="IPR008920">
    <property type="entry name" value="TF_FadR/GntR_C"/>
</dbReference>
<evidence type="ECO:0000256" key="2">
    <source>
        <dbReference type="ARBA" id="ARBA00023015"/>
    </source>
</evidence>
<dbReference type="EMBL" id="CP035000">
    <property type="protein sequence ID" value="QAS81862.1"/>
    <property type="molecule type" value="Genomic_DNA"/>
</dbReference>
<keyword evidence="7" id="KW-1185">Reference proteome</keyword>
<dbReference type="Pfam" id="PF07729">
    <property type="entry name" value="FCD"/>
    <property type="match status" value="1"/>
</dbReference>
<keyword evidence="6" id="KW-0614">Plasmid</keyword>
<dbReference type="PANTHER" id="PTHR43537:SF34">
    <property type="entry name" value="PYRUVATE DEHYDROGENASE COMPLEX REPRESSOR"/>
    <property type="match status" value="1"/>
</dbReference>
<keyword evidence="1" id="KW-0678">Repressor</keyword>
<name>A0AAE5WSZ2_9HYPH</name>
<dbReference type="InterPro" id="IPR011711">
    <property type="entry name" value="GntR_C"/>
</dbReference>
<gene>
    <name evidence="6" type="ORF">CO657_25655</name>
</gene>
<evidence type="ECO:0000256" key="4">
    <source>
        <dbReference type="ARBA" id="ARBA00023163"/>
    </source>
</evidence>
<sequence length="170" mass="19136">MWRSIMVALTKSDVASPKNCFDFRVGLEGEAAAAAARVRTDEDLALLARALDEMEGLRTGGQLGLDEDFAFHLQVARASHNDYFVSALQSLRESIYDGMLLARTASHVVLEEKMAAINTQHRLVYEAIRDRNAEAARTAMRQHLLRCKKSTRHWYPTGNDLDRDLYDPAL</sequence>
<dbReference type="GO" id="GO:0003677">
    <property type="term" value="F:DNA binding"/>
    <property type="evidence" value="ECO:0007669"/>
    <property type="project" value="UniProtKB-KW"/>
</dbReference>
<dbReference type="Gene3D" id="1.20.120.530">
    <property type="entry name" value="GntR ligand-binding domain-like"/>
    <property type="match status" value="1"/>
</dbReference>
<evidence type="ECO:0000313" key="7">
    <source>
        <dbReference type="Proteomes" id="UP000220927"/>
    </source>
</evidence>
<keyword evidence="4" id="KW-0804">Transcription</keyword>
<proteinExistence type="predicted"/>
<dbReference type="AlphaFoldDB" id="A0AAE5WSZ2"/>
<evidence type="ECO:0000313" key="6">
    <source>
        <dbReference type="EMBL" id="QAS81862.1"/>
    </source>
</evidence>
<evidence type="ECO:0000256" key="1">
    <source>
        <dbReference type="ARBA" id="ARBA00022491"/>
    </source>
</evidence>
<evidence type="ECO:0000259" key="5">
    <source>
        <dbReference type="SMART" id="SM00895"/>
    </source>
</evidence>
<dbReference type="SMART" id="SM00895">
    <property type="entry name" value="FCD"/>
    <property type="match status" value="1"/>
</dbReference>
<evidence type="ECO:0000256" key="3">
    <source>
        <dbReference type="ARBA" id="ARBA00023125"/>
    </source>
</evidence>